<keyword evidence="8" id="KW-1185">Reference proteome</keyword>
<dbReference type="GO" id="GO:0000447">
    <property type="term" value="P:endonucleolytic cleavage in ITS1 to separate SSU-rRNA from 5.8S rRNA and LSU-rRNA from tricistronic rRNA transcript (SSU-rRNA, 5.8S rRNA, LSU-rRNA)"/>
    <property type="evidence" value="ECO:0007669"/>
    <property type="project" value="TreeGrafter"/>
</dbReference>
<evidence type="ECO:0000256" key="4">
    <source>
        <dbReference type="ARBA" id="ARBA00023242"/>
    </source>
</evidence>
<evidence type="ECO:0000313" key="7">
    <source>
        <dbReference type="EMBL" id="VVC44263.1"/>
    </source>
</evidence>
<protein>
    <recommendedName>
        <fullName evidence="5">Ribosome biogenesis regulatory protein</fullName>
    </recommendedName>
</protein>
<dbReference type="InterPro" id="IPR007023">
    <property type="entry name" value="Ribosom_reg"/>
</dbReference>
<evidence type="ECO:0000256" key="2">
    <source>
        <dbReference type="ARBA" id="ARBA00010077"/>
    </source>
</evidence>
<dbReference type="GO" id="GO:0005730">
    <property type="term" value="C:nucleolus"/>
    <property type="evidence" value="ECO:0007669"/>
    <property type="project" value="TreeGrafter"/>
</dbReference>
<evidence type="ECO:0000256" key="6">
    <source>
        <dbReference type="SAM" id="MobiDB-lite"/>
    </source>
</evidence>
<feature type="compositionally biased region" description="Basic residues" evidence="6">
    <location>
        <begin position="313"/>
        <end position="323"/>
    </location>
</feature>
<comment type="similarity">
    <text evidence="2 5">Belongs to the RRS1 family.</text>
</comment>
<name>A0A5E4NH44_9HEMI</name>
<organism evidence="7 8">
    <name type="scientific">Cinara cedri</name>
    <dbReference type="NCBI Taxonomy" id="506608"/>
    <lineage>
        <taxon>Eukaryota</taxon>
        <taxon>Metazoa</taxon>
        <taxon>Ecdysozoa</taxon>
        <taxon>Arthropoda</taxon>
        <taxon>Hexapoda</taxon>
        <taxon>Insecta</taxon>
        <taxon>Pterygota</taxon>
        <taxon>Neoptera</taxon>
        <taxon>Paraneoptera</taxon>
        <taxon>Hemiptera</taxon>
        <taxon>Sternorrhyncha</taxon>
        <taxon>Aphidomorpha</taxon>
        <taxon>Aphidoidea</taxon>
        <taxon>Aphididae</taxon>
        <taxon>Lachninae</taxon>
        <taxon>Cinara</taxon>
    </lineage>
</organism>
<feature type="compositionally biased region" description="Basic residues" evidence="6">
    <location>
        <begin position="333"/>
        <end position="344"/>
    </location>
</feature>
<keyword evidence="3 5" id="KW-0690">Ribosome biogenesis</keyword>
<proteinExistence type="inferred from homology"/>
<feature type="compositionally biased region" description="Basic and acidic residues" evidence="6">
    <location>
        <begin position="296"/>
        <end position="312"/>
    </location>
</feature>
<comment type="function">
    <text evidence="5">Involved in ribosomal large subunit assembly.</text>
</comment>
<comment type="subcellular location">
    <subcellularLocation>
        <location evidence="1 5">Nucleus</location>
    </subcellularLocation>
</comment>
<dbReference type="OrthoDB" id="28455at2759"/>
<dbReference type="GO" id="GO:0030687">
    <property type="term" value="C:preribosome, large subunit precursor"/>
    <property type="evidence" value="ECO:0007669"/>
    <property type="project" value="TreeGrafter"/>
</dbReference>
<sequence>MEDISDVLNKKEASDRASQLSVTVSKILEPEIDLGTLLCFDSNDFDTKQLRSDQEAYLTDETRNNVQLIINQLFELPMKNEDGYMYVDLPEPRYNLPREKPLPAPKALTKWQKFAIEKGIKKTPKPKSTWDDILQKWIPTYGYKKAAAEKDKDWILEVPGNAADPNVDLFAQKREAKKERVAKNEYQRLRNIAATRKIKVPSVGLPPLEGTLHSNQLKTAVDVAKISTASVGKFQPKLSKEVVSVKKNIPGLKKEKLPAKSMKEEKTTSLQIIDSINNKKPKFNLEKAANKAIHAEEVQRFREKKEGGDKKKGGGRSRSKGSFKRPTANTGKRLGKQKGGRKRR</sequence>
<evidence type="ECO:0000256" key="1">
    <source>
        <dbReference type="ARBA" id="ARBA00004123"/>
    </source>
</evidence>
<accession>A0A5E4NH44</accession>
<feature type="region of interest" description="Disordered" evidence="6">
    <location>
        <begin position="296"/>
        <end position="344"/>
    </location>
</feature>
<evidence type="ECO:0000256" key="3">
    <source>
        <dbReference type="ARBA" id="ARBA00022517"/>
    </source>
</evidence>
<dbReference type="PANTHER" id="PTHR17602">
    <property type="entry name" value="RIBOSOME BIOGENESIS REGULATORY PROTEIN"/>
    <property type="match status" value="1"/>
</dbReference>
<gene>
    <name evidence="7" type="ORF">CINCED_3A018993</name>
</gene>
<dbReference type="PANTHER" id="PTHR17602:SF4">
    <property type="entry name" value="RIBOSOME BIOGENESIS REGULATORY PROTEIN HOMOLOG"/>
    <property type="match status" value="1"/>
</dbReference>
<dbReference type="Proteomes" id="UP000325440">
    <property type="component" value="Unassembled WGS sequence"/>
</dbReference>
<dbReference type="EMBL" id="CABPRJ010002377">
    <property type="protein sequence ID" value="VVC44263.1"/>
    <property type="molecule type" value="Genomic_DNA"/>
</dbReference>
<dbReference type="AlphaFoldDB" id="A0A5E4NH44"/>
<dbReference type="GO" id="GO:0042273">
    <property type="term" value="P:ribosomal large subunit biogenesis"/>
    <property type="evidence" value="ECO:0007669"/>
    <property type="project" value="TreeGrafter"/>
</dbReference>
<evidence type="ECO:0000256" key="5">
    <source>
        <dbReference type="RuleBase" id="RU364132"/>
    </source>
</evidence>
<reference evidence="7 8" key="1">
    <citation type="submission" date="2019-08" db="EMBL/GenBank/DDBJ databases">
        <authorList>
            <person name="Alioto T."/>
            <person name="Alioto T."/>
            <person name="Gomez Garrido J."/>
        </authorList>
    </citation>
    <scope>NUCLEOTIDE SEQUENCE [LARGE SCALE GENOMIC DNA]</scope>
</reference>
<evidence type="ECO:0000313" key="8">
    <source>
        <dbReference type="Proteomes" id="UP000325440"/>
    </source>
</evidence>
<dbReference type="Pfam" id="PF04939">
    <property type="entry name" value="RRS1"/>
    <property type="match status" value="1"/>
</dbReference>
<keyword evidence="4 5" id="KW-0539">Nucleus</keyword>